<keyword evidence="3" id="KW-0963">Cytoplasm</keyword>
<dbReference type="Gene3D" id="3.90.810.10">
    <property type="entry name" value="CRIB domain"/>
    <property type="match status" value="2"/>
</dbReference>
<dbReference type="PANTHER" id="PTHR23331">
    <property type="entry name" value="CXYORF1"/>
    <property type="match status" value="1"/>
</dbReference>
<dbReference type="GO" id="GO:0005856">
    <property type="term" value="C:cytoskeleton"/>
    <property type="evidence" value="ECO:0007669"/>
    <property type="project" value="UniProtKB-SubCell"/>
</dbReference>
<dbReference type="InterPro" id="IPR011026">
    <property type="entry name" value="WAS_C"/>
</dbReference>
<dbReference type="PROSITE" id="PS51082">
    <property type="entry name" value="WH2"/>
    <property type="match status" value="1"/>
</dbReference>
<evidence type="ECO:0000256" key="9">
    <source>
        <dbReference type="SAM" id="MobiDB-lite"/>
    </source>
</evidence>
<evidence type="ECO:0000313" key="14">
    <source>
        <dbReference type="Proteomes" id="UP000265120"/>
    </source>
</evidence>
<dbReference type="InterPro" id="IPR003124">
    <property type="entry name" value="WH2_dom"/>
</dbReference>
<dbReference type="Gene3D" id="2.30.29.30">
    <property type="entry name" value="Pleckstrin-homology domain (PH domain)/Phosphotyrosine-binding domain (PTB)"/>
    <property type="match status" value="1"/>
</dbReference>
<accession>A0A3P8WUQ8</accession>
<feature type="region of interest" description="Disordered" evidence="9">
    <location>
        <begin position="482"/>
        <end position="504"/>
    </location>
</feature>
<evidence type="ECO:0000256" key="7">
    <source>
        <dbReference type="ARBA" id="ARBA00023212"/>
    </source>
</evidence>
<feature type="compositionally biased region" description="Basic residues" evidence="9">
    <location>
        <begin position="189"/>
        <end position="199"/>
    </location>
</feature>
<dbReference type="Pfam" id="PF00568">
    <property type="entry name" value="WH1"/>
    <property type="match status" value="1"/>
</dbReference>
<feature type="domain" description="WH2" evidence="12">
    <location>
        <begin position="392"/>
        <end position="409"/>
    </location>
</feature>
<organism evidence="13 14">
    <name type="scientific">Cynoglossus semilaevis</name>
    <name type="common">Tongue sole</name>
    <dbReference type="NCBI Taxonomy" id="244447"/>
    <lineage>
        <taxon>Eukaryota</taxon>
        <taxon>Metazoa</taxon>
        <taxon>Chordata</taxon>
        <taxon>Craniata</taxon>
        <taxon>Vertebrata</taxon>
        <taxon>Euteleostomi</taxon>
        <taxon>Actinopterygii</taxon>
        <taxon>Neopterygii</taxon>
        <taxon>Teleostei</taxon>
        <taxon>Neoteleostei</taxon>
        <taxon>Acanthomorphata</taxon>
        <taxon>Carangaria</taxon>
        <taxon>Pleuronectiformes</taxon>
        <taxon>Pleuronectoidei</taxon>
        <taxon>Cynoglossidae</taxon>
        <taxon>Cynoglossinae</taxon>
        <taxon>Cynoglossus</taxon>
    </lineage>
</organism>
<dbReference type="PROSITE" id="PS50108">
    <property type="entry name" value="CRIB"/>
    <property type="match status" value="1"/>
</dbReference>
<keyword evidence="7" id="KW-0206">Cytoskeleton</keyword>
<reference evidence="13 14" key="1">
    <citation type="journal article" date="2014" name="Nat. Genet.">
        <title>Whole-genome sequence of a flatfish provides insights into ZW sex chromosome evolution and adaptation to a benthic lifestyle.</title>
        <authorList>
            <person name="Chen S."/>
            <person name="Zhang G."/>
            <person name="Shao C."/>
            <person name="Huang Q."/>
            <person name="Liu G."/>
            <person name="Zhang P."/>
            <person name="Song W."/>
            <person name="An N."/>
            <person name="Chalopin D."/>
            <person name="Volff J.N."/>
            <person name="Hong Y."/>
            <person name="Li Q."/>
            <person name="Sha Z."/>
            <person name="Zhou H."/>
            <person name="Xie M."/>
            <person name="Yu Q."/>
            <person name="Liu Y."/>
            <person name="Xiang H."/>
            <person name="Wang N."/>
            <person name="Wu K."/>
            <person name="Yang C."/>
            <person name="Zhou Q."/>
            <person name="Liao X."/>
            <person name="Yang L."/>
            <person name="Hu Q."/>
            <person name="Zhang J."/>
            <person name="Meng L."/>
            <person name="Jin L."/>
            <person name="Tian Y."/>
            <person name="Lian J."/>
            <person name="Yang J."/>
            <person name="Miao G."/>
            <person name="Liu S."/>
            <person name="Liang Z."/>
            <person name="Yan F."/>
            <person name="Li Y."/>
            <person name="Sun B."/>
            <person name="Zhang H."/>
            <person name="Zhang J."/>
            <person name="Zhu Y."/>
            <person name="Du M."/>
            <person name="Zhao Y."/>
            <person name="Schartl M."/>
            <person name="Tang Q."/>
            <person name="Wang J."/>
        </authorList>
    </citation>
    <scope>NUCLEOTIDE SEQUENCE</scope>
</reference>
<evidence type="ECO:0000256" key="8">
    <source>
        <dbReference type="ARBA" id="ARBA00023242"/>
    </source>
</evidence>
<dbReference type="InterPro" id="IPR028290">
    <property type="entry name" value="WASH1"/>
</dbReference>
<dbReference type="FunFam" id="3.90.810.10:FF:000003">
    <property type="entry name" value="Neural Wiskott-Aldrich syndrome protein-like"/>
    <property type="match status" value="1"/>
</dbReference>
<dbReference type="CDD" id="cd00132">
    <property type="entry name" value="CRIB"/>
    <property type="match status" value="1"/>
</dbReference>
<dbReference type="GO" id="GO:0071203">
    <property type="term" value="C:WASH complex"/>
    <property type="evidence" value="ECO:0007669"/>
    <property type="project" value="InterPro"/>
</dbReference>
<feature type="compositionally biased region" description="Pro residues" evidence="9">
    <location>
        <begin position="334"/>
        <end position="374"/>
    </location>
</feature>
<evidence type="ECO:0000256" key="5">
    <source>
        <dbReference type="ARBA" id="ARBA00022737"/>
    </source>
</evidence>
<dbReference type="FunFam" id="2.30.29.30:FF:000130">
    <property type="entry name" value="neural Wiskott-Aldrich syndrome protein"/>
    <property type="match status" value="1"/>
</dbReference>
<reference evidence="13" key="3">
    <citation type="submission" date="2025-09" db="UniProtKB">
        <authorList>
            <consortium name="Ensembl"/>
        </authorList>
    </citation>
    <scope>IDENTIFICATION</scope>
</reference>
<name>A0A3P8WUQ8_CYNSE</name>
<reference evidence="13" key="2">
    <citation type="submission" date="2025-08" db="UniProtKB">
        <authorList>
            <consortium name="Ensembl"/>
        </authorList>
    </citation>
    <scope>IDENTIFICATION</scope>
</reference>
<dbReference type="CDD" id="cd01205">
    <property type="entry name" value="EVH1_WASP-like"/>
    <property type="match status" value="1"/>
</dbReference>
<dbReference type="InterPro" id="IPR033927">
    <property type="entry name" value="WASPfam_EVH1"/>
</dbReference>
<dbReference type="PROSITE" id="PS50229">
    <property type="entry name" value="WH1"/>
    <property type="match status" value="1"/>
</dbReference>
<feature type="compositionally biased region" description="Acidic residues" evidence="9">
    <location>
        <begin position="488"/>
        <end position="504"/>
    </location>
</feature>
<dbReference type="SMART" id="SM00285">
    <property type="entry name" value="PBD"/>
    <property type="match status" value="1"/>
</dbReference>
<evidence type="ECO:0000259" key="11">
    <source>
        <dbReference type="PROSITE" id="PS50229"/>
    </source>
</evidence>
<evidence type="ECO:0000313" key="13">
    <source>
        <dbReference type="Ensembl" id="ENSCSEP00000031183.1"/>
    </source>
</evidence>
<dbReference type="AlphaFoldDB" id="A0A3P8WUQ8"/>
<protein>
    <submittedName>
        <fullName evidence="13">WASP actin nucleation promoting factor</fullName>
    </submittedName>
</protein>
<dbReference type="GeneTree" id="ENSGT00730000110895"/>
<dbReference type="Ensembl" id="ENSCSET00000031590.1">
    <property type="protein sequence ID" value="ENSCSEP00000031183.1"/>
    <property type="gene ID" value="ENSCSEG00000019910.1"/>
</dbReference>
<dbReference type="PANTHER" id="PTHR23331:SF1">
    <property type="entry name" value="WASH COMPLEX SUBUNIT 1"/>
    <property type="match status" value="1"/>
</dbReference>
<feature type="compositionally biased region" description="Low complexity" evidence="9">
    <location>
        <begin position="1"/>
        <end position="18"/>
    </location>
</feature>
<dbReference type="Proteomes" id="UP000265120">
    <property type="component" value="Chromosome 10"/>
</dbReference>
<feature type="compositionally biased region" description="Basic and acidic residues" evidence="9">
    <location>
        <begin position="265"/>
        <end position="277"/>
    </location>
</feature>
<feature type="region of interest" description="Disordered" evidence="9">
    <location>
        <begin position="1"/>
        <end position="21"/>
    </location>
</feature>
<feature type="compositionally biased region" description="Polar residues" evidence="9">
    <location>
        <begin position="409"/>
        <end position="422"/>
    </location>
</feature>
<dbReference type="InterPro" id="IPR000095">
    <property type="entry name" value="CRIB_dom"/>
</dbReference>
<feature type="domain" description="WH1" evidence="11">
    <location>
        <begin position="29"/>
        <end position="134"/>
    </location>
</feature>
<evidence type="ECO:0000256" key="3">
    <source>
        <dbReference type="ARBA" id="ARBA00022490"/>
    </source>
</evidence>
<evidence type="ECO:0000259" key="10">
    <source>
        <dbReference type="PROSITE" id="PS50108"/>
    </source>
</evidence>
<keyword evidence="5" id="KW-0677">Repeat</keyword>
<dbReference type="GO" id="GO:0032456">
    <property type="term" value="P:endocytic recycling"/>
    <property type="evidence" value="ECO:0007669"/>
    <property type="project" value="TreeGrafter"/>
</dbReference>
<proteinExistence type="predicted"/>
<dbReference type="GO" id="GO:0006887">
    <property type="term" value="P:exocytosis"/>
    <property type="evidence" value="ECO:0007669"/>
    <property type="project" value="TreeGrafter"/>
</dbReference>
<evidence type="ECO:0000256" key="1">
    <source>
        <dbReference type="ARBA" id="ARBA00004123"/>
    </source>
</evidence>
<dbReference type="SUPFAM" id="SSF47912">
    <property type="entry name" value="Wiscott-Aldrich syndrome protein, WASP, C-terminal domain"/>
    <property type="match status" value="2"/>
</dbReference>
<dbReference type="GO" id="GO:0003779">
    <property type="term" value="F:actin binding"/>
    <property type="evidence" value="ECO:0007669"/>
    <property type="project" value="UniProtKB-KW"/>
</dbReference>
<dbReference type="GO" id="GO:0005769">
    <property type="term" value="C:early endosome"/>
    <property type="evidence" value="ECO:0007669"/>
    <property type="project" value="InterPro"/>
</dbReference>
<sequence>MSRGSKSKMQSSRSSLLSPQENEMVEELLGRRCASMATAVAQLFMALPHSPSTWSLQHTGVVCMVKDNPQRSYFIRMFDLKIWEQELYNQIVYSSPRPFFHTFPADDCLAGLNFAKEQEANLFQQAIQEKISQRNNSQGLVFKPSLFDVNSLPPPGSHPMAMVDIQNPDIQTSRYRSIPSPSSLLNSKEKKKDKKKKNAPKLSKADIGAPSGFKHVTHVGWDPNNIDPDLWKLLSAAGISEAEMRDEKTSQLVYNVIEQSGGMEAVKREMNKGERGRSGGGLEANAPPQRGLPSVPPPMTRGGPPPPPPSSNRNGCPPPPPPSHTSPSKSSHNLPPPMPPPLQQRGGPPPPAPPPPPPPPPPLSLDFPPPPPPASSGSPVTPAPPSVGGGDGRGALLDQIRLGKKLRNVTDSPDSAAPTPTDSGEGIVGALMMVMQKRSKVIHSSGKYSHKYCHKYSHKYSHKYCNSTRSCFHAGVAKIQTSVFSSGESEDDGEEEDDDDEWDD</sequence>
<keyword evidence="4" id="KW-0597">Phosphoprotein</keyword>
<dbReference type="GO" id="GO:0043014">
    <property type="term" value="F:alpha-tubulin binding"/>
    <property type="evidence" value="ECO:0007669"/>
    <property type="project" value="InterPro"/>
</dbReference>
<dbReference type="GO" id="GO:0005634">
    <property type="term" value="C:nucleus"/>
    <property type="evidence" value="ECO:0007669"/>
    <property type="project" value="UniProtKB-SubCell"/>
</dbReference>
<dbReference type="SMART" id="SM00461">
    <property type="entry name" value="WH1"/>
    <property type="match status" value="1"/>
</dbReference>
<feature type="region of interest" description="Disordered" evidence="9">
    <location>
        <begin position="265"/>
        <end position="425"/>
    </location>
</feature>
<evidence type="ECO:0000259" key="12">
    <source>
        <dbReference type="PROSITE" id="PS51082"/>
    </source>
</evidence>
<feature type="domain" description="CRIB" evidence="10">
    <location>
        <begin position="207"/>
        <end position="220"/>
    </location>
</feature>
<keyword evidence="6" id="KW-0009">Actin-binding</keyword>
<evidence type="ECO:0000256" key="2">
    <source>
        <dbReference type="ARBA" id="ARBA00004245"/>
    </source>
</evidence>
<feature type="compositionally biased region" description="Pro residues" evidence="9">
    <location>
        <begin position="294"/>
        <end position="324"/>
    </location>
</feature>
<dbReference type="Pfam" id="PF00786">
    <property type="entry name" value="PBD"/>
    <property type="match status" value="1"/>
</dbReference>
<dbReference type="GO" id="GO:0043015">
    <property type="term" value="F:gamma-tubulin binding"/>
    <property type="evidence" value="ECO:0007669"/>
    <property type="project" value="TreeGrafter"/>
</dbReference>
<dbReference type="InterPro" id="IPR000697">
    <property type="entry name" value="WH1/EVH1_dom"/>
</dbReference>
<keyword evidence="14" id="KW-1185">Reference proteome</keyword>
<dbReference type="SUPFAM" id="SSF50729">
    <property type="entry name" value="PH domain-like"/>
    <property type="match status" value="1"/>
</dbReference>
<dbReference type="GO" id="GO:0005829">
    <property type="term" value="C:cytosol"/>
    <property type="evidence" value="ECO:0007669"/>
    <property type="project" value="GOC"/>
</dbReference>
<dbReference type="GO" id="GO:0034314">
    <property type="term" value="P:Arp2/3 complex-mediated actin nucleation"/>
    <property type="evidence" value="ECO:0007669"/>
    <property type="project" value="InterPro"/>
</dbReference>
<evidence type="ECO:0000256" key="4">
    <source>
        <dbReference type="ARBA" id="ARBA00022553"/>
    </source>
</evidence>
<dbReference type="FunFam" id="3.90.810.10:FF:000017">
    <property type="entry name" value="Wiskott-Aldrich syndrome (eczema-thrombocytopenia) b"/>
    <property type="match status" value="1"/>
</dbReference>
<dbReference type="GO" id="GO:0042147">
    <property type="term" value="P:retrograde transport, endosome to Golgi"/>
    <property type="evidence" value="ECO:0007669"/>
    <property type="project" value="TreeGrafter"/>
</dbReference>
<dbReference type="GO" id="GO:0055037">
    <property type="term" value="C:recycling endosome"/>
    <property type="evidence" value="ECO:0007669"/>
    <property type="project" value="TreeGrafter"/>
</dbReference>
<feature type="region of interest" description="Disordered" evidence="9">
    <location>
        <begin position="173"/>
        <end position="213"/>
    </location>
</feature>
<evidence type="ECO:0000256" key="6">
    <source>
        <dbReference type="ARBA" id="ARBA00023203"/>
    </source>
</evidence>
<keyword evidence="8" id="KW-0539">Nucleus</keyword>
<comment type="subcellular location">
    <subcellularLocation>
        <location evidence="2">Cytoplasm</location>
        <location evidence="2">Cytoskeleton</location>
    </subcellularLocation>
    <subcellularLocation>
        <location evidence="1">Nucleus</location>
    </subcellularLocation>
</comment>
<dbReference type="InterPro" id="IPR011993">
    <property type="entry name" value="PH-like_dom_sf"/>
</dbReference>
<dbReference type="InterPro" id="IPR036936">
    <property type="entry name" value="CRIB_dom_sf"/>
</dbReference>